<accession>A0A3A4B9R2</accession>
<comment type="caution">
    <text evidence="1">The sequence shown here is derived from an EMBL/GenBank/DDBJ whole genome shotgun (WGS) entry which is preliminary data.</text>
</comment>
<keyword evidence="2" id="KW-1185">Reference proteome</keyword>
<gene>
    <name evidence="1" type="ORF">D5H75_08560</name>
</gene>
<dbReference type="EMBL" id="QZEY01000002">
    <property type="protein sequence ID" value="RJL34464.1"/>
    <property type="molecule type" value="Genomic_DNA"/>
</dbReference>
<evidence type="ECO:0000313" key="1">
    <source>
        <dbReference type="EMBL" id="RJL34464.1"/>
    </source>
</evidence>
<proteinExistence type="predicted"/>
<name>A0A3A4B9R2_9ACTN</name>
<protein>
    <submittedName>
        <fullName evidence="1">Uncharacterized protein</fullName>
    </submittedName>
</protein>
<evidence type="ECO:0000313" key="2">
    <source>
        <dbReference type="Proteomes" id="UP000265768"/>
    </source>
</evidence>
<dbReference type="Proteomes" id="UP000265768">
    <property type="component" value="Unassembled WGS sequence"/>
</dbReference>
<sequence length="68" mass="7787">MPRRRGLGDELLRDLLGVLLPKEGEPGPLLLAREREDRAPDCLPLGRARRRAVLDDARDRPFDCLGRW</sequence>
<dbReference type="RefSeq" id="WP_147425092.1">
    <property type="nucleotide sequence ID" value="NZ_QZEY01000002.1"/>
</dbReference>
<organism evidence="1 2">
    <name type="scientific">Bailinhaonella thermotolerans</name>
    <dbReference type="NCBI Taxonomy" id="1070861"/>
    <lineage>
        <taxon>Bacteria</taxon>
        <taxon>Bacillati</taxon>
        <taxon>Actinomycetota</taxon>
        <taxon>Actinomycetes</taxon>
        <taxon>Streptosporangiales</taxon>
        <taxon>Streptosporangiaceae</taxon>
        <taxon>Bailinhaonella</taxon>
    </lineage>
</organism>
<reference evidence="1 2" key="1">
    <citation type="submission" date="2018-09" db="EMBL/GenBank/DDBJ databases">
        <title>YIM 75507 draft genome.</title>
        <authorList>
            <person name="Tang S."/>
            <person name="Feng Y."/>
        </authorList>
    </citation>
    <scope>NUCLEOTIDE SEQUENCE [LARGE SCALE GENOMIC DNA]</scope>
    <source>
        <strain evidence="1 2">YIM 75507</strain>
    </source>
</reference>
<dbReference type="AlphaFoldDB" id="A0A3A4B9R2"/>